<dbReference type="PANTHER" id="PTHR44533:SF3">
    <property type="entry name" value="ATP-DEPENDENT RNA HELICASE DDX60-RELATED"/>
    <property type="match status" value="1"/>
</dbReference>
<feature type="domain" description="ATP-dependent RNA helicase DDX60 PIN-like" evidence="3">
    <location>
        <begin position="5"/>
        <end position="199"/>
    </location>
</feature>
<dbReference type="GO" id="GO:0004386">
    <property type="term" value="F:helicase activity"/>
    <property type="evidence" value="ECO:0007669"/>
    <property type="project" value="UniProtKB-KW"/>
</dbReference>
<evidence type="ECO:0000313" key="4">
    <source>
        <dbReference type="EMBL" id="OBS59271.1"/>
    </source>
</evidence>
<comment type="caution">
    <text evidence="4">The sequence shown here is derived from an EMBL/GenBank/DDBJ whole genome shotgun (WGS) entry which is preliminary data.</text>
</comment>
<dbReference type="Proteomes" id="UP000092124">
    <property type="component" value="Unassembled WGS sequence"/>
</dbReference>
<name>A0A1A6FZD8_NEOLE</name>
<dbReference type="InterPro" id="IPR052431">
    <property type="entry name" value="SKI2_subfamily_helicases"/>
</dbReference>
<protein>
    <recommendedName>
        <fullName evidence="3">ATP-dependent RNA helicase DDX60 PIN-like domain-containing protein</fullName>
    </recommendedName>
</protein>
<feature type="non-terminal residue" evidence="4">
    <location>
        <position position="200"/>
    </location>
</feature>
<evidence type="ECO:0000256" key="1">
    <source>
        <dbReference type="ARBA" id="ARBA00022801"/>
    </source>
</evidence>
<dbReference type="GO" id="GO:0005737">
    <property type="term" value="C:cytoplasm"/>
    <property type="evidence" value="ECO:0007669"/>
    <property type="project" value="TreeGrafter"/>
</dbReference>
<evidence type="ECO:0000313" key="5">
    <source>
        <dbReference type="Proteomes" id="UP000092124"/>
    </source>
</evidence>
<accession>A0A1A6FZD8</accession>
<dbReference type="GO" id="GO:0016787">
    <property type="term" value="F:hydrolase activity"/>
    <property type="evidence" value="ECO:0007669"/>
    <property type="project" value="UniProtKB-KW"/>
</dbReference>
<dbReference type="AlphaFoldDB" id="A0A1A6FZD8"/>
<keyword evidence="1" id="KW-0378">Hydrolase</keyword>
<dbReference type="InterPro" id="IPR055124">
    <property type="entry name" value="PIN-like_DDX60"/>
</dbReference>
<evidence type="ECO:0000259" key="3">
    <source>
        <dbReference type="Pfam" id="PF23002"/>
    </source>
</evidence>
<dbReference type="PANTHER" id="PTHR44533">
    <property type="entry name" value="DEAD/H RNA HELICASE, PUTATIVE-RELATED"/>
    <property type="match status" value="1"/>
</dbReference>
<dbReference type="STRING" id="56216.A0A1A6FZD8"/>
<sequence length="200" mass="23377">MEHGTMILEEMSQLILENMPKADYSSLFNDFVESEFFLIDGDSLFVTCVCEKSLKPGQSLHFFYLVERYLLDILNKGGQFAIVFFKDAEYTYFNVPELLTLRTALILHLQKNTTIDVWTKFTGCFSKDWNIFLGQSCPYFLIIADEGLNNKQTHLFNFIVIQSWAVKVNIVLFSGQTSDILRLYAYFMQSSYTEQMFFKR</sequence>
<gene>
    <name evidence="4" type="ORF">A6R68_09605</name>
</gene>
<dbReference type="GO" id="GO:0051607">
    <property type="term" value="P:defense response to virus"/>
    <property type="evidence" value="ECO:0007669"/>
    <property type="project" value="TreeGrafter"/>
</dbReference>
<dbReference type="EMBL" id="LZPO01108287">
    <property type="protein sequence ID" value="OBS59271.1"/>
    <property type="molecule type" value="Genomic_DNA"/>
</dbReference>
<keyword evidence="5" id="KW-1185">Reference proteome</keyword>
<dbReference type="GO" id="GO:0003725">
    <property type="term" value="F:double-stranded RNA binding"/>
    <property type="evidence" value="ECO:0007669"/>
    <property type="project" value="TreeGrafter"/>
</dbReference>
<keyword evidence="2" id="KW-0347">Helicase</keyword>
<dbReference type="OrthoDB" id="64767at2759"/>
<evidence type="ECO:0000256" key="2">
    <source>
        <dbReference type="ARBA" id="ARBA00022806"/>
    </source>
</evidence>
<dbReference type="Pfam" id="PF23002">
    <property type="entry name" value="PIN-like_DDX60"/>
    <property type="match status" value="1"/>
</dbReference>
<keyword evidence="2" id="KW-0067">ATP-binding</keyword>
<reference evidence="4 5" key="1">
    <citation type="submission" date="2016-06" db="EMBL/GenBank/DDBJ databases">
        <title>The Draft Genome Sequence and Annotation of the Desert Woodrat Neotoma lepida.</title>
        <authorList>
            <person name="Campbell M."/>
            <person name="Oakeson K.F."/>
            <person name="Yandell M."/>
            <person name="Halpert J.R."/>
            <person name="Dearing D."/>
        </authorList>
    </citation>
    <scope>NUCLEOTIDE SEQUENCE [LARGE SCALE GENOMIC DNA]</scope>
    <source>
        <strain evidence="4">417</strain>
        <tissue evidence="4">Liver</tissue>
    </source>
</reference>
<keyword evidence="2" id="KW-0547">Nucleotide-binding</keyword>
<proteinExistence type="predicted"/>
<organism evidence="4 5">
    <name type="scientific">Neotoma lepida</name>
    <name type="common">Desert woodrat</name>
    <dbReference type="NCBI Taxonomy" id="56216"/>
    <lineage>
        <taxon>Eukaryota</taxon>
        <taxon>Metazoa</taxon>
        <taxon>Chordata</taxon>
        <taxon>Craniata</taxon>
        <taxon>Vertebrata</taxon>
        <taxon>Euteleostomi</taxon>
        <taxon>Mammalia</taxon>
        <taxon>Eutheria</taxon>
        <taxon>Euarchontoglires</taxon>
        <taxon>Glires</taxon>
        <taxon>Rodentia</taxon>
        <taxon>Myomorpha</taxon>
        <taxon>Muroidea</taxon>
        <taxon>Cricetidae</taxon>
        <taxon>Neotominae</taxon>
        <taxon>Neotoma</taxon>
    </lineage>
</organism>
<dbReference type="GO" id="GO:0003727">
    <property type="term" value="F:single-stranded RNA binding"/>
    <property type="evidence" value="ECO:0007669"/>
    <property type="project" value="TreeGrafter"/>
</dbReference>